<sequence length="336" mass="36185">MGFKPIANNASPFSAAGEERVSGRSHGRLSLSTLLLLAAALFLSACSSADKPAADEEVDVKSQTPVTITTIDQNAMTDYVEMNATSVFQQKNYVKANANGYIEVANAKPGQMVSKGTTLFTIKTKEAQSIGNSINILDTTFKFSGVNKIKASQHGYITQLNHQVGDYVQDGEQLAIISDESSFAFVLQVPYEYRALVKLGQDIPLTLPDGEKLTGHVASLMPAVDTLSQTQGVVLKVNSSHPIPENLTARAKLVKTAKQNTVSLPKQAVLANETQTEFWVMKLIKDTLAVKVPVTKGIETSDRVEILSPQFTAADRIVVTGNYGLSDTAKVKIVKP</sequence>
<dbReference type="EMBL" id="CP054139">
    <property type="protein sequence ID" value="QKJ33206.1"/>
    <property type="molecule type" value="Genomic_DNA"/>
</dbReference>
<accession>A0A7D4Q4N8</accession>
<organism evidence="2 3">
    <name type="scientific">Mucilaginibacter mali</name>
    <dbReference type="NCBI Taxonomy" id="2740462"/>
    <lineage>
        <taxon>Bacteria</taxon>
        <taxon>Pseudomonadati</taxon>
        <taxon>Bacteroidota</taxon>
        <taxon>Sphingobacteriia</taxon>
        <taxon>Sphingobacteriales</taxon>
        <taxon>Sphingobacteriaceae</taxon>
        <taxon>Mucilaginibacter</taxon>
    </lineage>
</organism>
<dbReference type="PANTHER" id="PTHR30469">
    <property type="entry name" value="MULTIDRUG RESISTANCE PROTEIN MDTA"/>
    <property type="match status" value="1"/>
</dbReference>
<dbReference type="Gene3D" id="2.40.420.20">
    <property type="match status" value="1"/>
</dbReference>
<evidence type="ECO:0000313" key="3">
    <source>
        <dbReference type="Proteomes" id="UP000505355"/>
    </source>
</evidence>
<feature type="domain" description="Multidrug resistance protein MdtA-like barrel-sandwich hybrid" evidence="1">
    <location>
        <begin position="94"/>
        <end position="177"/>
    </location>
</feature>
<dbReference type="InterPro" id="IPR011053">
    <property type="entry name" value="Single_hybrid_motif"/>
</dbReference>
<name>A0A7D4Q4N8_9SPHI</name>
<gene>
    <name evidence="2" type="ORF">HQ865_19050</name>
</gene>
<dbReference type="SUPFAM" id="SSF51230">
    <property type="entry name" value="Single hybrid motif"/>
    <property type="match status" value="1"/>
</dbReference>
<dbReference type="Gene3D" id="2.40.50.100">
    <property type="match status" value="1"/>
</dbReference>
<dbReference type="Proteomes" id="UP000505355">
    <property type="component" value="Chromosome"/>
</dbReference>
<dbReference type="PANTHER" id="PTHR30469:SF15">
    <property type="entry name" value="HLYD FAMILY OF SECRETION PROTEINS"/>
    <property type="match status" value="1"/>
</dbReference>
<dbReference type="GO" id="GO:0015562">
    <property type="term" value="F:efflux transmembrane transporter activity"/>
    <property type="evidence" value="ECO:0007669"/>
    <property type="project" value="TreeGrafter"/>
</dbReference>
<evidence type="ECO:0000259" key="1">
    <source>
        <dbReference type="Pfam" id="PF25917"/>
    </source>
</evidence>
<dbReference type="Pfam" id="PF25917">
    <property type="entry name" value="BSH_RND"/>
    <property type="match status" value="1"/>
</dbReference>
<dbReference type="InterPro" id="IPR058625">
    <property type="entry name" value="MdtA-like_BSH"/>
</dbReference>
<protein>
    <submittedName>
        <fullName evidence="2">Efflux RND transporter periplasmic adaptor subunit</fullName>
    </submittedName>
</protein>
<dbReference type="KEGG" id="mmab:HQ865_19050"/>
<dbReference type="AlphaFoldDB" id="A0A7D4Q4N8"/>
<keyword evidence="3" id="KW-1185">Reference proteome</keyword>
<evidence type="ECO:0000313" key="2">
    <source>
        <dbReference type="EMBL" id="QKJ33206.1"/>
    </source>
</evidence>
<reference evidence="2 3" key="1">
    <citation type="submission" date="2020-05" db="EMBL/GenBank/DDBJ databases">
        <title>Mucilaginibacter mali sp. nov.</title>
        <authorList>
            <person name="Kim H.S."/>
            <person name="Lee K.C."/>
            <person name="Suh M.K."/>
            <person name="Kim J.-S."/>
            <person name="Han K.-I."/>
            <person name="Eom M.K."/>
            <person name="Shin Y.K."/>
            <person name="Lee J.-S."/>
        </authorList>
    </citation>
    <scope>NUCLEOTIDE SEQUENCE [LARGE SCALE GENOMIC DNA]</scope>
    <source>
        <strain evidence="2 3">G2-14</strain>
    </source>
</reference>
<dbReference type="GO" id="GO:1990281">
    <property type="term" value="C:efflux pump complex"/>
    <property type="evidence" value="ECO:0007669"/>
    <property type="project" value="TreeGrafter"/>
</dbReference>
<proteinExistence type="predicted"/>